<dbReference type="Gene3D" id="3.40.50.1820">
    <property type="entry name" value="alpha/beta hydrolase"/>
    <property type="match status" value="1"/>
</dbReference>
<evidence type="ECO:0000256" key="7">
    <source>
        <dbReference type="SAM" id="Coils"/>
    </source>
</evidence>
<keyword evidence="6" id="KW-0472">Membrane</keyword>
<evidence type="ECO:0000256" key="1">
    <source>
        <dbReference type="ARBA" id="ARBA00004173"/>
    </source>
</evidence>
<feature type="region of interest" description="Disordered" evidence="8">
    <location>
        <begin position="320"/>
        <end position="341"/>
    </location>
</feature>
<dbReference type="EMBL" id="JOWA01000132">
    <property type="protein sequence ID" value="KEZ40205.1"/>
    <property type="molecule type" value="Genomic_DNA"/>
</dbReference>
<reference evidence="9 10" key="1">
    <citation type="journal article" date="2014" name="Genome Announc.">
        <title>Draft genome sequence of the pathogenic fungus Scedosporium apiospermum.</title>
        <authorList>
            <person name="Vandeputte P."/>
            <person name="Ghamrawi S."/>
            <person name="Rechenmann M."/>
            <person name="Iltis A."/>
            <person name="Giraud S."/>
            <person name="Fleury M."/>
            <person name="Thornton C."/>
            <person name="Delhaes L."/>
            <person name="Meyer W."/>
            <person name="Papon N."/>
            <person name="Bouchara J.P."/>
        </authorList>
    </citation>
    <scope>NUCLEOTIDE SEQUENCE [LARGE SCALE GENOMIC DNA]</scope>
    <source>
        <strain evidence="9 10">IHEM 14462</strain>
    </source>
</reference>
<dbReference type="KEGG" id="sapo:SAPIO_CDS9262"/>
<gene>
    <name evidence="9" type="ORF">SAPIO_CDS9262</name>
</gene>
<dbReference type="AlphaFoldDB" id="A0A084FYP3"/>
<evidence type="ECO:0000256" key="4">
    <source>
        <dbReference type="ARBA" id="ARBA00022824"/>
    </source>
</evidence>
<comment type="subcellular location">
    <subcellularLocation>
        <location evidence="2">Endoplasmic reticulum</location>
    </subcellularLocation>
    <subcellularLocation>
        <location evidence="3">Membrane</location>
    </subcellularLocation>
    <subcellularLocation>
        <location evidence="1">Mitochondrion</location>
    </subcellularLocation>
</comment>
<name>A0A084FYP3_PSEDA</name>
<keyword evidence="7" id="KW-0175">Coiled coil</keyword>
<sequence length="346" mass="38952">MTRPIIFIAHCLGGIIVKSALALAYHGDGTYATTWVFTYGILFFGVPHRGTKAATWGRIAADILRLYTGSYNASFLTSIEEGSAYNEKLNEAFKPLLGAYMFCSVCETIGEPGVGITLPFSGYPTDKNGKFYPNRSHTRICKFSSSEDQEFKKVMEPLRIAAKAATSSFDYSPTRNVRERLLGEELLGSEAFGGARTFMEKHEEGLQSQRRVVRLQEKAITLLDDRRACALQAIAMTRSTRHSVPSLTVEIPDPYLGARLNNLEMRLLKRVEWILRELQSRNQKLIEKQQDLREAEKFRDNAEGKTDEEILNMAKEQVQQFQARQNSLPSPEKPPREGSSCPCIIL</sequence>
<dbReference type="GO" id="GO:0005783">
    <property type="term" value="C:endoplasmic reticulum"/>
    <property type="evidence" value="ECO:0007669"/>
    <property type="project" value="UniProtKB-SubCell"/>
</dbReference>
<dbReference type="InterPro" id="IPR052374">
    <property type="entry name" value="SERAC1"/>
</dbReference>
<evidence type="ECO:0000256" key="6">
    <source>
        <dbReference type="ARBA" id="ARBA00023136"/>
    </source>
</evidence>
<evidence type="ECO:0000256" key="3">
    <source>
        <dbReference type="ARBA" id="ARBA00004370"/>
    </source>
</evidence>
<dbReference type="OrthoDB" id="5086500at2759"/>
<dbReference type="HOGENOM" id="CLU_802051_0_0_1"/>
<protein>
    <recommendedName>
        <fullName evidence="11">DUF676 domain-containing protein</fullName>
    </recommendedName>
</protein>
<feature type="coiled-coil region" evidence="7">
    <location>
        <begin position="268"/>
        <end position="305"/>
    </location>
</feature>
<evidence type="ECO:0008006" key="11">
    <source>
        <dbReference type="Google" id="ProtNLM"/>
    </source>
</evidence>
<organism evidence="9 10">
    <name type="scientific">Pseudallescheria apiosperma</name>
    <name type="common">Scedosporium apiospermum</name>
    <dbReference type="NCBI Taxonomy" id="563466"/>
    <lineage>
        <taxon>Eukaryota</taxon>
        <taxon>Fungi</taxon>
        <taxon>Dikarya</taxon>
        <taxon>Ascomycota</taxon>
        <taxon>Pezizomycotina</taxon>
        <taxon>Sordariomycetes</taxon>
        <taxon>Hypocreomycetidae</taxon>
        <taxon>Microascales</taxon>
        <taxon>Microascaceae</taxon>
        <taxon>Scedosporium</taxon>
    </lineage>
</organism>
<feature type="compositionally biased region" description="Polar residues" evidence="8">
    <location>
        <begin position="320"/>
        <end position="329"/>
    </location>
</feature>
<evidence type="ECO:0000256" key="5">
    <source>
        <dbReference type="ARBA" id="ARBA00023128"/>
    </source>
</evidence>
<proteinExistence type="predicted"/>
<dbReference type="GO" id="GO:0005739">
    <property type="term" value="C:mitochondrion"/>
    <property type="evidence" value="ECO:0007669"/>
    <property type="project" value="UniProtKB-SubCell"/>
</dbReference>
<dbReference type="PANTHER" id="PTHR48182:SF2">
    <property type="entry name" value="PROTEIN SERAC1"/>
    <property type="match status" value="1"/>
</dbReference>
<comment type="caution">
    <text evidence="9">The sequence shown here is derived from an EMBL/GenBank/DDBJ whole genome shotgun (WGS) entry which is preliminary data.</text>
</comment>
<keyword evidence="5" id="KW-0496">Mitochondrion</keyword>
<accession>A0A084FYP3</accession>
<dbReference type="Proteomes" id="UP000028545">
    <property type="component" value="Unassembled WGS sequence"/>
</dbReference>
<evidence type="ECO:0000313" key="9">
    <source>
        <dbReference type="EMBL" id="KEZ40205.1"/>
    </source>
</evidence>
<dbReference type="RefSeq" id="XP_016640004.1">
    <property type="nucleotide sequence ID" value="XM_016790701.1"/>
</dbReference>
<dbReference type="GeneID" id="27728334"/>
<keyword evidence="10" id="KW-1185">Reference proteome</keyword>
<evidence type="ECO:0000256" key="8">
    <source>
        <dbReference type="SAM" id="MobiDB-lite"/>
    </source>
</evidence>
<keyword evidence="4" id="KW-0256">Endoplasmic reticulum</keyword>
<evidence type="ECO:0000313" key="10">
    <source>
        <dbReference type="Proteomes" id="UP000028545"/>
    </source>
</evidence>
<dbReference type="VEuPathDB" id="FungiDB:SAPIO_CDS9262"/>
<dbReference type="GO" id="GO:0016020">
    <property type="term" value="C:membrane"/>
    <property type="evidence" value="ECO:0007669"/>
    <property type="project" value="UniProtKB-SubCell"/>
</dbReference>
<dbReference type="InterPro" id="IPR029058">
    <property type="entry name" value="AB_hydrolase_fold"/>
</dbReference>
<evidence type="ECO:0000256" key="2">
    <source>
        <dbReference type="ARBA" id="ARBA00004240"/>
    </source>
</evidence>
<dbReference type="PANTHER" id="PTHR48182">
    <property type="entry name" value="PROTEIN SERAC1"/>
    <property type="match status" value="1"/>
</dbReference>